<name>A0A3B1CS97_9ZZZZ</name>
<dbReference type="AlphaFoldDB" id="A0A3B1CS97"/>
<dbReference type="EMBL" id="UOGF01000097">
    <property type="protein sequence ID" value="VAX32869.1"/>
    <property type="molecule type" value="Genomic_DNA"/>
</dbReference>
<sequence>MLSNLVAGGYYKTLSGVVDNLRMAEGMLNIMLNEKNTLSPTSEYIIKVSYYNNLDIEGRNAELMEIGQQSTKISKSWTNDAVLTPTASMGEDVL</sequence>
<accession>A0A3B1CS97</accession>
<evidence type="ECO:0000313" key="1">
    <source>
        <dbReference type="EMBL" id="VAX32869.1"/>
    </source>
</evidence>
<protein>
    <submittedName>
        <fullName evidence="1">Uncharacterized protein</fullName>
    </submittedName>
</protein>
<reference evidence="1" key="1">
    <citation type="submission" date="2018-06" db="EMBL/GenBank/DDBJ databases">
        <authorList>
            <person name="Zhirakovskaya E."/>
        </authorList>
    </citation>
    <scope>NUCLEOTIDE SEQUENCE</scope>
</reference>
<organism evidence="1">
    <name type="scientific">hydrothermal vent metagenome</name>
    <dbReference type="NCBI Taxonomy" id="652676"/>
    <lineage>
        <taxon>unclassified sequences</taxon>
        <taxon>metagenomes</taxon>
        <taxon>ecological metagenomes</taxon>
    </lineage>
</organism>
<gene>
    <name evidence="1" type="ORF">MNBD_NITROSPIRAE01-1517</name>
</gene>
<proteinExistence type="predicted"/>